<reference evidence="3" key="1">
    <citation type="journal article" date="2019" name="Int. J. Syst. Evol. Microbiol.">
        <title>The Global Catalogue of Microorganisms (GCM) 10K type strain sequencing project: providing services to taxonomists for standard genome sequencing and annotation.</title>
        <authorList>
            <consortium name="The Broad Institute Genomics Platform"/>
            <consortium name="The Broad Institute Genome Sequencing Center for Infectious Disease"/>
            <person name="Wu L."/>
            <person name="Ma J."/>
        </authorList>
    </citation>
    <scope>NUCLEOTIDE SEQUENCE [LARGE SCALE GENOMIC DNA]</scope>
    <source>
        <strain evidence="3">JCM 30346</strain>
    </source>
</reference>
<dbReference type="EMBL" id="JBHSRF010000034">
    <property type="protein sequence ID" value="MFC6083885.1"/>
    <property type="molecule type" value="Genomic_DNA"/>
</dbReference>
<accession>A0ABW1NLT0</accession>
<protein>
    <submittedName>
        <fullName evidence="2">Uncharacterized protein</fullName>
    </submittedName>
</protein>
<organism evidence="2 3">
    <name type="scientific">Sphaerisporangium aureirubrum</name>
    <dbReference type="NCBI Taxonomy" id="1544736"/>
    <lineage>
        <taxon>Bacteria</taxon>
        <taxon>Bacillati</taxon>
        <taxon>Actinomycetota</taxon>
        <taxon>Actinomycetes</taxon>
        <taxon>Streptosporangiales</taxon>
        <taxon>Streptosporangiaceae</taxon>
        <taxon>Sphaerisporangium</taxon>
    </lineage>
</organism>
<keyword evidence="1" id="KW-0175">Coiled coil</keyword>
<evidence type="ECO:0000313" key="3">
    <source>
        <dbReference type="Proteomes" id="UP001596137"/>
    </source>
</evidence>
<feature type="coiled-coil region" evidence="1">
    <location>
        <begin position="39"/>
        <end position="66"/>
    </location>
</feature>
<sequence length="89" mass="10002">MDTTTWPSTVLILGLSLLALALFISVAATTLESRKLKSSTAVQEDLRQLVRRYEQLAENTHDAQQRMATDLSELRSRATSIEQILRTVE</sequence>
<gene>
    <name evidence="2" type="ORF">ACFP1K_22145</name>
</gene>
<dbReference type="RefSeq" id="WP_380756350.1">
    <property type="nucleotide sequence ID" value="NZ_JBHSRF010000034.1"/>
</dbReference>
<evidence type="ECO:0000256" key="1">
    <source>
        <dbReference type="SAM" id="Coils"/>
    </source>
</evidence>
<comment type="caution">
    <text evidence="2">The sequence shown here is derived from an EMBL/GenBank/DDBJ whole genome shotgun (WGS) entry which is preliminary data.</text>
</comment>
<evidence type="ECO:0000313" key="2">
    <source>
        <dbReference type="EMBL" id="MFC6083885.1"/>
    </source>
</evidence>
<keyword evidence="3" id="KW-1185">Reference proteome</keyword>
<name>A0ABW1NLT0_9ACTN</name>
<proteinExistence type="predicted"/>
<dbReference type="Proteomes" id="UP001596137">
    <property type="component" value="Unassembled WGS sequence"/>
</dbReference>